<dbReference type="PANTHER" id="PTHR48069">
    <property type="entry name" value="DIHYDROFOLATE REDUCTASE"/>
    <property type="match status" value="1"/>
</dbReference>
<dbReference type="EMBL" id="FMSP01000018">
    <property type="protein sequence ID" value="SCV73582.1"/>
    <property type="molecule type" value="Genomic_DNA"/>
</dbReference>
<dbReference type="PANTHER" id="PTHR48069:SF3">
    <property type="entry name" value="DIHYDROFOLATE REDUCTASE"/>
    <property type="match status" value="1"/>
</dbReference>
<evidence type="ECO:0000256" key="6">
    <source>
        <dbReference type="ARBA" id="ARBA00023002"/>
    </source>
</evidence>
<keyword evidence="10" id="KW-1185">Reference proteome</keyword>
<reference evidence="10" key="1">
    <citation type="submission" date="2016-09" db="EMBL/GenBank/DDBJ databases">
        <authorList>
            <person name="Jeantristanb JTB J.-T."/>
            <person name="Ricardo R."/>
        </authorList>
    </citation>
    <scope>NUCLEOTIDE SEQUENCE [LARGE SCALE GENOMIC DNA]</scope>
</reference>
<sequence>MKSPLPLTLIVAATSSHAIGRSSSLPWRLPKEMAYFARVTKGETGTKIDDNLGSASEKGKNVVIMGRKSWEGIPDKFRPLQGRINVVLSRQQEYDISNSVNTHLANSLESSIALLQSLPDLMNRVFLIGGAQLYTLGLTTHSKLFKTDRILLTRIKTEFKNCDAFFTDFIKDEPGKWSRASHDELCEWVGFEVPKGDQKEKDRTRGEMVEYEFQMWIRKE</sequence>
<dbReference type="Pfam" id="PF00186">
    <property type="entry name" value="DHFR_1"/>
    <property type="match status" value="2"/>
</dbReference>
<proteinExistence type="inferred from homology"/>
<evidence type="ECO:0000256" key="1">
    <source>
        <dbReference type="ARBA" id="ARBA00004903"/>
    </source>
</evidence>
<evidence type="ECO:0000256" key="7">
    <source>
        <dbReference type="RuleBase" id="RU004474"/>
    </source>
</evidence>
<dbReference type="CDD" id="cd00209">
    <property type="entry name" value="DHFR"/>
    <property type="match status" value="1"/>
</dbReference>
<evidence type="ECO:0000256" key="4">
    <source>
        <dbReference type="ARBA" id="ARBA00022563"/>
    </source>
</evidence>
<dbReference type="GO" id="GO:0005739">
    <property type="term" value="C:mitochondrion"/>
    <property type="evidence" value="ECO:0007669"/>
    <property type="project" value="TreeGrafter"/>
</dbReference>
<gene>
    <name evidence="9" type="ORF">BQ2448_7508</name>
</gene>
<dbReference type="GO" id="GO:0004146">
    <property type="term" value="F:dihydrofolate reductase activity"/>
    <property type="evidence" value="ECO:0007669"/>
    <property type="project" value="UniProtKB-EC"/>
</dbReference>
<dbReference type="InterPro" id="IPR017925">
    <property type="entry name" value="DHFR_CS"/>
</dbReference>
<dbReference type="OrthoDB" id="414698at2759"/>
<dbReference type="GO" id="GO:0006730">
    <property type="term" value="P:one-carbon metabolic process"/>
    <property type="evidence" value="ECO:0007669"/>
    <property type="project" value="UniProtKB-KW"/>
</dbReference>
<dbReference type="Gene3D" id="3.40.430.10">
    <property type="entry name" value="Dihydrofolate Reductase, subunit A"/>
    <property type="match status" value="1"/>
</dbReference>
<dbReference type="PRINTS" id="PR00070">
    <property type="entry name" value="DHFR"/>
</dbReference>
<keyword evidence="6" id="KW-0560">Oxidoreductase</keyword>
<dbReference type="EC" id="1.5.1.3" evidence="2"/>
<organism evidence="9 10">
    <name type="scientific">Microbotryum intermedium</name>
    <dbReference type="NCBI Taxonomy" id="269621"/>
    <lineage>
        <taxon>Eukaryota</taxon>
        <taxon>Fungi</taxon>
        <taxon>Dikarya</taxon>
        <taxon>Basidiomycota</taxon>
        <taxon>Pucciniomycotina</taxon>
        <taxon>Microbotryomycetes</taxon>
        <taxon>Microbotryales</taxon>
        <taxon>Microbotryaceae</taxon>
        <taxon>Microbotryum</taxon>
    </lineage>
</organism>
<dbReference type="GO" id="GO:0046654">
    <property type="term" value="P:tetrahydrofolate biosynthetic process"/>
    <property type="evidence" value="ECO:0007669"/>
    <property type="project" value="UniProtKB-UniPathway"/>
</dbReference>
<evidence type="ECO:0000313" key="10">
    <source>
        <dbReference type="Proteomes" id="UP000198372"/>
    </source>
</evidence>
<dbReference type="GO" id="GO:0050661">
    <property type="term" value="F:NADP binding"/>
    <property type="evidence" value="ECO:0007669"/>
    <property type="project" value="InterPro"/>
</dbReference>
<protein>
    <recommendedName>
        <fullName evidence="3">Dihydrofolate reductase</fullName>
        <ecNumber evidence="2">1.5.1.3</ecNumber>
    </recommendedName>
</protein>
<dbReference type="AlphaFoldDB" id="A0A238FIG5"/>
<evidence type="ECO:0000256" key="3">
    <source>
        <dbReference type="ARBA" id="ARBA00018886"/>
    </source>
</evidence>
<evidence type="ECO:0000256" key="2">
    <source>
        <dbReference type="ARBA" id="ARBA00012856"/>
    </source>
</evidence>
<dbReference type="InterPro" id="IPR024072">
    <property type="entry name" value="DHFR-like_dom_sf"/>
</dbReference>
<evidence type="ECO:0000259" key="8">
    <source>
        <dbReference type="PROSITE" id="PS51330"/>
    </source>
</evidence>
<dbReference type="SUPFAM" id="SSF53597">
    <property type="entry name" value="Dihydrofolate reductase-like"/>
    <property type="match status" value="1"/>
</dbReference>
<keyword evidence="4" id="KW-0554">One-carbon metabolism</keyword>
<dbReference type="PROSITE" id="PS00075">
    <property type="entry name" value="DHFR_1"/>
    <property type="match status" value="1"/>
</dbReference>
<feature type="domain" description="DHFR" evidence="8">
    <location>
        <begin position="6"/>
        <end position="218"/>
    </location>
</feature>
<dbReference type="UniPathway" id="UPA00077">
    <property type="reaction ID" value="UER00158"/>
</dbReference>
<comment type="pathway">
    <text evidence="1">Cofactor biosynthesis; tetrahydrofolate biosynthesis; 5,6,7,8-tetrahydrofolate from 7,8-dihydrofolate: step 1/1.</text>
</comment>
<dbReference type="InterPro" id="IPR012259">
    <property type="entry name" value="DHFR"/>
</dbReference>
<dbReference type="InterPro" id="IPR001796">
    <property type="entry name" value="DHFR_dom"/>
</dbReference>
<accession>A0A238FIG5</accession>
<dbReference type="STRING" id="269621.A0A238FIG5"/>
<name>A0A238FIG5_9BASI</name>
<dbReference type="GO" id="GO:0046655">
    <property type="term" value="P:folic acid metabolic process"/>
    <property type="evidence" value="ECO:0007669"/>
    <property type="project" value="TreeGrafter"/>
</dbReference>
<keyword evidence="5" id="KW-0521">NADP</keyword>
<dbReference type="PROSITE" id="PS51330">
    <property type="entry name" value="DHFR_2"/>
    <property type="match status" value="1"/>
</dbReference>
<dbReference type="GO" id="GO:0046452">
    <property type="term" value="P:dihydrofolate metabolic process"/>
    <property type="evidence" value="ECO:0007669"/>
    <property type="project" value="TreeGrafter"/>
</dbReference>
<comment type="similarity">
    <text evidence="7">Belongs to the dihydrofolate reductase family.</text>
</comment>
<dbReference type="Proteomes" id="UP000198372">
    <property type="component" value="Unassembled WGS sequence"/>
</dbReference>
<evidence type="ECO:0000313" key="9">
    <source>
        <dbReference type="EMBL" id="SCV73582.1"/>
    </source>
</evidence>
<evidence type="ECO:0000256" key="5">
    <source>
        <dbReference type="ARBA" id="ARBA00022857"/>
    </source>
</evidence>